<dbReference type="GO" id="GO:0008324">
    <property type="term" value="F:monoatomic cation transmembrane transporter activity"/>
    <property type="evidence" value="ECO:0007669"/>
    <property type="project" value="InterPro"/>
</dbReference>
<feature type="transmembrane region" description="Helical" evidence="8">
    <location>
        <begin position="469"/>
        <end position="486"/>
    </location>
</feature>
<evidence type="ECO:0000313" key="11">
    <source>
        <dbReference type="Proteomes" id="UP000051269"/>
    </source>
</evidence>
<keyword evidence="4" id="KW-0633">Potassium transport</keyword>
<feature type="transmembrane region" description="Helical" evidence="8">
    <location>
        <begin position="541"/>
        <end position="560"/>
    </location>
</feature>
<dbReference type="Pfam" id="PF00999">
    <property type="entry name" value="Na_H_Exchanger"/>
    <property type="match status" value="1"/>
</dbReference>
<dbReference type="Proteomes" id="UP000051269">
    <property type="component" value="Unassembled WGS sequence"/>
</dbReference>
<dbReference type="GO" id="GO:1902600">
    <property type="term" value="P:proton transmembrane transport"/>
    <property type="evidence" value="ECO:0007669"/>
    <property type="project" value="InterPro"/>
</dbReference>
<comment type="similarity">
    <text evidence="2">Belongs to the monovalent cation:proton antiporter 2 (CPA2) transporter (TC 2.A.37) family.</text>
</comment>
<feature type="transmembrane region" description="Helical" evidence="8">
    <location>
        <begin position="217"/>
        <end position="235"/>
    </location>
</feature>
<feature type="transmembrane region" description="Helical" evidence="8">
    <location>
        <begin position="431"/>
        <end position="449"/>
    </location>
</feature>
<dbReference type="SUPFAM" id="SSF116726">
    <property type="entry name" value="TrkA C-terminal domain-like"/>
    <property type="match status" value="1"/>
</dbReference>
<feature type="transmembrane region" description="Helical" evidence="8">
    <location>
        <begin position="298"/>
        <end position="322"/>
    </location>
</feature>
<dbReference type="GO" id="GO:0006813">
    <property type="term" value="P:potassium ion transport"/>
    <property type="evidence" value="ECO:0007669"/>
    <property type="project" value="UniProtKB-KW"/>
</dbReference>
<protein>
    <recommendedName>
        <fullName evidence="9">RCK C-terminal domain-containing protein</fullName>
    </recommendedName>
</protein>
<dbReference type="PROSITE" id="PS51202">
    <property type="entry name" value="RCK_C"/>
    <property type="match status" value="1"/>
</dbReference>
<keyword evidence="5 8" id="KW-0812">Transmembrane</keyword>
<proteinExistence type="inferred from homology"/>
<reference evidence="10 11" key="1">
    <citation type="submission" date="2015-10" db="EMBL/GenBank/DDBJ databases">
        <title>Metagenome-Assembled Genomes uncover a global brackish microbiome.</title>
        <authorList>
            <person name="Hugerth L.W."/>
            <person name="Larsson J."/>
            <person name="Alneberg J."/>
            <person name="Lindh M.V."/>
            <person name="Legrand C."/>
            <person name="Pinhassi J."/>
            <person name="Andersson A.F."/>
        </authorList>
    </citation>
    <scope>NUCLEOTIDE SEQUENCE [LARGE SCALE GENOMIC DNA]</scope>
    <source>
        <strain evidence="10">BACL18 MAG-120507-bin52</strain>
    </source>
</reference>
<evidence type="ECO:0000256" key="7">
    <source>
        <dbReference type="ARBA" id="ARBA00023136"/>
    </source>
</evidence>
<dbReference type="InterPro" id="IPR006153">
    <property type="entry name" value="Cation/H_exchanger_TM"/>
</dbReference>
<keyword evidence="7 8" id="KW-0472">Membrane</keyword>
<evidence type="ECO:0000256" key="4">
    <source>
        <dbReference type="ARBA" id="ARBA00022538"/>
    </source>
</evidence>
<feature type="transmembrane region" description="Helical" evidence="8">
    <location>
        <begin position="273"/>
        <end position="292"/>
    </location>
</feature>
<sequence>MHGMDLIQDLALIMASAAVATVICQRLKQPVVLGYILAGVLIGPNTPPFSFVSNKEEIRTLAELGVILLMFSVGLHFSFRKLKEVGGVAVVAALVEIAGMFFLGQRLGKFLGWAPMEALFLGAILSISSTTIIAKVLESMGLLRPGFARLVFGVLIVEDILAIAMMGMLTSFGTTGQMSWVVAGENLLKLAAFFVSVAVVGFLLVPRLIRLASRTRMEEVLLITVLGLIFAGAILAERLGFSVALGAFLVGAVLAEVKEVNRIERMVAPVRDLFSAIFFTSSGMLISFALTPSGAAEVALIAIVVVVGKIIFSTLGGLLGGADLRTAVRAGMSLAQIGEFSFILAGLGMALGVTGERLYSVAVMVSALTTLTTPYLIRGSEGAAQWLEQKGPRWWVDFWKFYPSWLQSMHSAPGDRHHLAREFIRKLVGQLGLQLALITAPILGAAGLWEAYRDRLPEPMRVEWWGGPLFWLGGALLALPVIWAFLRKYHALAMLISELVFPRGSREEVGSARKWATFLFCGVGVVVGGIYLVVISSPLLPSGKILVGLMGVLIVVGFMSHKKLVELYARGQSTIRETLATTPDGGEVRLPGDSAVRAYRVGEDSRLIGRTLREMDLRKVSGVVVVAIERAGGSVVSPGPEERLEKGDELFVFGESGQLDLAGEFFRDAGVSEA</sequence>
<dbReference type="PANTHER" id="PTHR42751">
    <property type="entry name" value="SODIUM/HYDROGEN EXCHANGER FAMILY/TRKA DOMAIN PROTEIN"/>
    <property type="match status" value="1"/>
</dbReference>
<feature type="transmembrane region" description="Helical" evidence="8">
    <location>
        <begin position="187"/>
        <end position="205"/>
    </location>
</feature>
<feature type="transmembrane region" description="Helical" evidence="8">
    <location>
        <begin position="110"/>
        <end position="134"/>
    </location>
</feature>
<feature type="transmembrane region" description="Helical" evidence="8">
    <location>
        <begin position="6"/>
        <end position="24"/>
    </location>
</feature>
<comment type="subcellular location">
    <subcellularLocation>
        <location evidence="1">Membrane</location>
        <topology evidence="1">Multi-pass membrane protein</topology>
    </subcellularLocation>
</comment>
<evidence type="ECO:0000256" key="2">
    <source>
        <dbReference type="ARBA" id="ARBA00005551"/>
    </source>
</evidence>
<keyword evidence="4" id="KW-0630">Potassium</keyword>
<keyword evidence="6 8" id="KW-1133">Transmembrane helix</keyword>
<feature type="transmembrane region" description="Helical" evidence="8">
    <location>
        <begin position="85"/>
        <end position="104"/>
    </location>
</feature>
<dbReference type="InterPro" id="IPR036721">
    <property type="entry name" value="RCK_C_sf"/>
</dbReference>
<accession>A0A0R2RPA4</accession>
<dbReference type="AlphaFoldDB" id="A0A0R2RPA4"/>
<keyword evidence="4" id="KW-0406">Ion transport</keyword>
<dbReference type="EMBL" id="LIBO01000021">
    <property type="protein sequence ID" value="KRO62923.1"/>
    <property type="molecule type" value="Genomic_DNA"/>
</dbReference>
<evidence type="ECO:0000256" key="6">
    <source>
        <dbReference type="ARBA" id="ARBA00022989"/>
    </source>
</evidence>
<feature type="transmembrane region" description="Helical" evidence="8">
    <location>
        <begin position="241"/>
        <end position="261"/>
    </location>
</feature>
<dbReference type="Gene3D" id="3.30.70.1450">
    <property type="entry name" value="Regulator of K+ conductance, C-terminal domain"/>
    <property type="match status" value="1"/>
</dbReference>
<feature type="domain" description="RCK C-terminal" evidence="9">
    <location>
        <begin position="583"/>
        <end position="668"/>
    </location>
</feature>
<feature type="transmembrane region" description="Helical" evidence="8">
    <location>
        <begin position="358"/>
        <end position="377"/>
    </location>
</feature>
<evidence type="ECO:0000256" key="8">
    <source>
        <dbReference type="SAM" id="Phobius"/>
    </source>
</evidence>
<gene>
    <name evidence="10" type="ORF">ABR82_08725</name>
</gene>
<evidence type="ECO:0000313" key="10">
    <source>
        <dbReference type="EMBL" id="KRO62923.1"/>
    </source>
</evidence>
<evidence type="ECO:0000259" key="9">
    <source>
        <dbReference type="PROSITE" id="PS51202"/>
    </source>
</evidence>
<feature type="transmembrane region" description="Helical" evidence="8">
    <location>
        <begin position="146"/>
        <end position="167"/>
    </location>
</feature>
<keyword evidence="3" id="KW-0813">Transport</keyword>
<evidence type="ECO:0000256" key="5">
    <source>
        <dbReference type="ARBA" id="ARBA00022692"/>
    </source>
</evidence>
<feature type="transmembrane region" description="Helical" evidence="8">
    <location>
        <begin position="334"/>
        <end position="352"/>
    </location>
</feature>
<comment type="caution">
    <text evidence="10">The sequence shown here is derived from an EMBL/GenBank/DDBJ whole genome shotgun (WGS) entry which is preliminary data.</text>
</comment>
<dbReference type="Gene3D" id="1.20.1530.20">
    <property type="match status" value="1"/>
</dbReference>
<dbReference type="InterPro" id="IPR006037">
    <property type="entry name" value="RCK_C"/>
</dbReference>
<feature type="transmembrane region" description="Helical" evidence="8">
    <location>
        <begin position="31"/>
        <end position="52"/>
    </location>
</feature>
<feature type="transmembrane region" description="Helical" evidence="8">
    <location>
        <begin position="58"/>
        <end position="78"/>
    </location>
</feature>
<evidence type="ECO:0000256" key="1">
    <source>
        <dbReference type="ARBA" id="ARBA00004141"/>
    </source>
</evidence>
<evidence type="ECO:0000256" key="3">
    <source>
        <dbReference type="ARBA" id="ARBA00022448"/>
    </source>
</evidence>
<dbReference type="InterPro" id="IPR038770">
    <property type="entry name" value="Na+/solute_symporter_sf"/>
</dbReference>
<feature type="transmembrane region" description="Helical" evidence="8">
    <location>
        <begin position="515"/>
        <end position="535"/>
    </location>
</feature>
<dbReference type="GO" id="GO:0015297">
    <property type="term" value="F:antiporter activity"/>
    <property type="evidence" value="ECO:0007669"/>
    <property type="project" value="InterPro"/>
</dbReference>
<dbReference type="Pfam" id="PF02080">
    <property type="entry name" value="TrkA_C"/>
    <property type="match status" value="1"/>
</dbReference>
<dbReference type="PANTHER" id="PTHR42751:SF3">
    <property type="entry name" value="SODIUM_GLUTAMATE SYMPORTER"/>
    <property type="match status" value="1"/>
</dbReference>
<organism evidence="10 11">
    <name type="scientific">Verrucomicrobia subdivision 6 bacterium BACL9 MAG-120507-bin52</name>
    <dbReference type="NCBI Taxonomy" id="1655590"/>
    <lineage>
        <taxon>Bacteria</taxon>
        <taxon>Pseudomonadati</taxon>
        <taxon>Verrucomicrobiota</taxon>
        <taxon>Verrucomicrobiia</taxon>
        <taxon>Verrucomicrobiales</taxon>
        <taxon>Verrucomicrobia subdivision 6</taxon>
    </lineage>
</organism>
<name>A0A0R2RPA4_9BACT</name>
<dbReference type="GO" id="GO:0016020">
    <property type="term" value="C:membrane"/>
    <property type="evidence" value="ECO:0007669"/>
    <property type="project" value="UniProtKB-SubCell"/>
</dbReference>